<dbReference type="Proteomes" id="UP000621492">
    <property type="component" value="Unassembled WGS sequence"/>
</dbReference>
<reference evidence="8" key="2">
    <citation type="submission" date="2020-09" db="EMBL/GenBank/DDBJ databases">
        <authorList>
            <person name="Sun Q."/>
            <person name="Zhou Y."/>
        </authorList>
    </citation>
    <scope>NUCLEOTIDE SEQUENCE</scope>
    <source>
        <strain evidence="8">CGMCC 1.15454</strain>
    </source>
</reference>
<dbReference type="AlphaFoldDB" id="A0A9W5X411"/>
<evidence type="ECO:0000256" key="2">
    <source>
        <dbReference type="ARBA" id="ARBA00009997"/>
    </source>
</evidence>
<evidence type="ECO:0000256" key="3">
    <source>
        <dbReference type="ARBA" id="ARBA00012953"/>
    </source>
</evidence>
<evidence type="ECO:0000256" key="6">
    <source>
        <dbReference type="ARBA" id="ARBA00022842"/>
    </source>
</evidence>
<comment type="caution">
    <text evidence="8">The sequence shown here is derived from an EMBL/GenBank/DDBJ whole genome shotgun (WGS) entry which is preliminary data.</text>
</comment>
<dbReference type="PANTHER" id="PTHR37311:SF1">
    <property type="entry name" value="2-PHOSPHOSULFOLACTATE PHOSPHATASE-RELATED"/>
    <property type="match status" value="1"/>
</dbReference>
<dbReference type="RefSeq" id="WP_088050343.1">
    <property type="nucleotide sequence ID" value="NZ_BMJD01000002.1"/>
</dbReference>
<evidence type="ECO:0000256" key="1">
    <source>
        <dbReference type="ARBA" id="ARBA00001946"/>
    </source>
</evidence>
<dbReference type="GO" id="GO:0050532">
    <property type="term" value="F:2-phosphosulfolactate phosphatase activity"/>
    <property type="evidence" value="ECO:0007669"/>
    <property type="project" value="UniProtKB-EC"/>
</dbReference>
<dbReference type="Pfam" id="PF04029">
    <property type="entry name" value="2-ph_phosp"/>
    <property type="match status" value="1"/>
</dbReference>
<dbReference type="EMBL" id="BMJD01000002">
    <property type="protein sequence ID" value="GGB31510.1"/>
    <property type="molecule type" value="Genomic_DNA"/>
</dbReference>
<evidence type="ECO:0000256" key="4">
    <source>
        <dbReference type="ARBA" id="ARBA00021948"/>
    </source>
</evidence>
<dbReference type="GO" id="GO:0050545">
    <property type="term" value="F:sulfopyruvate decarboxylase activity"/>
    <property type="evidence" value="ECO:0007669"/>
    <property type="project" value="TreeGrafter"/>
</dbReference>
<dbReference type="InterPro" id="IPR005238">
    <property type="entry name" value="ComB-like"/>
</dbReference>
<keyword evidence="5" id="KW-0378">Hydrolase</keyword>
<evidence type="ECO:0000256" key="7">
    <source>
        <dbReference type="ARBA" id="ARBA00033711"/>
    </source>
</evidence>
<comment type="catalytic activity">
    <reaction evidence="7">
        <text>(2R)-O-phospho-3-sulfolactate + H2O = (2R)-3-sulfolactate + phosphate</text>
        <dbReference type="Rhea" id="RHEA:23416"/>
        <dbReference type="ChEBI" id="CHEBI:15377"/>
        <dbReference type="ChEBI" id="CHEBI:15597"/>
        <dbReference type="ChEBI" id="CHEBI:43474"/>
        <dbReference type="ChEBI" id="CHEBI:58738"/>
        <dbReference type="EC" id="3.1.3.71"/>
    </reaction>
</comment>
<keyword evidence="6" id="KW-0460">Magnesium</keyword>
<accession>A0A9W5X411</accession>
<gene>
    <name evidence="8" type="primary">comB</name>
    <name evidence="8" type="ORF">GCM10011409_06130</name>
</gene>
<protein>
    <recommendedName>
        <fullName evidence="4">Probable 2-phosphosulfolactate phosphatase</fullName>
        <ecNumber evidence="3">3.1.3.71</ecNumber>
    </recommendedName>
</protein>
<dbReference type="Gene3D" id="3.90.1560.10">
    <property type="entry name" value="ComB-like"/>
    <property type="match status" value="1"/>
</dbReference>
<evidence type="ECO:0000313" key="8">
    <source>
        <dbReference type="EMBL" id="GGB31510.1"/>
    </source>
</evidence>
<sequence length="231" mass="25483">MQIIIYQGNAAPPKAADITIVIDVIRAFTVAHYAFLQGVHCIFLADSIEQALQIKKENPDFLLAGEVDGLAIEGFDLDNSPSHIKQLNLTGKTLVQKTTNGVRAALNCLASKHVFVTGFSNAKQTAAFIREKMAAVNGKMIHIIASHPSGDDDLACAEYIKSMLEGSSNLISAQEVKERIKHSHVAEKFFDEENPVFLREDINNCLKEINTDFVMKMNTTSEIPKIERVNV</sequence>
<evidence type="ECO:0000256" key="5">
    <source>
        <dbReference type="ARBA" id="ARBA00022801"/>
    </source>
</evidence>
<dbReference type="SUPFAM" id="SSF142823">
    <property type="entry name" value="ComB-like"/>
    <property type="match status" value="1"/>
</dbReference>
<proteinExistence type="inferred from homology"/>
<comment type="cofactor">
    <cofactor evidence="1">
        <name>Mg(2+)</name>
        <dbReference type="ChEBI" id="CHEBI:18420"/>
    </cofactor>
</comment>
<dbReference type="InterPro" id="IPR036702">
    <property type="entry name" value="ComB-like_sf"/>
</dbReference>
<reference evidence="8" key="1">
    <citation type="journal article" date="2014" name="Int. J. Syst. Evol. Microbiol.">
        <title>Complete genome sequence of Corynebacterium casei LMG S-19264T (=DSM 44701T), isolated from a smear-ripened cheese.</title>
        <authorList>
            <consortium name="US DOE Joint Genome Institute (JGI-PGF)"/>
            <person name="Walter F."/>
            <person name="Albersmeier A."/>
            <person name="Kalinowski J."/>
            <person name="Ruckert C."/>
        </authorList>
    </citation>
    <scope>NUCLEOTIDE SEQUENCE</scope>
    <source>
        <strain evidence="8">CGMCC 1.15454</strain>
    </source>
</reference>
<dbReference type="GO" id="GO:0000287">
    <property type="term" value="F:magnesium ion binding"/>
    <property type="evidence" value="ECO:0007669"/>
    <property type="project" value="InterPro"/>
</dbReference>
<name>A0A9W5X411_9BACI</name>
<comment type="similarity">
    <text evidence="2">Belongs to the ComB family.</text>
</comment>
<organism evidence="8 9">
    <name type="scientific">Lentibacillus populi</name>
    <dbReference type="NCBI Taxonomy" id="1827502"/>
    <lineage>
        <taxon>Bacteria</taxon>
        <taxon>Bacillati</taxon>
        <taxon>Bacillota</taxon>
        <taxon>Bacilli</taxon>
        <taxon>Bacillales</taxon>
        <taxon>Bacillaceae</taxon>
        <taxon>Lentibacillus</taxon>
    </lineage>
</organism>
<evidence type="ECO:0000313" key="9">
    <source>
        <dbReference type="Proteomes" id="UP000621492"/>
    </source>
</evidence>
<keyword evidence="9" id="KW-1185">Reference proteome</keyword>
<dbReference type="PANTHER" id="PTHR37311">
    <property type="entry name" value="2-PHOSPHOSULFOLACTATE PHOSPHATASE-RELATED"/>
    <property type="match status" value="1"/>
</dbReference>
<dbReference type="EC" id="3.1.3.71" evidence="3"/>